<protein>
    <recommendedName>
        <fullName evidence="2">Glucose/Sorbosone dehydrogenase domain-containing protein</fullName>
    </recommendedName>
</protein>
<dbReference type="Pfam" id="PF07995">
    <property type="entry name" value="GSDH"/>
    <property type="match status" value="1"/>
</dbReference>
<dbReference type="RefSeq" id="WP_345242698.1">
    <property type="nucleotide sequence ID" value="NZ_BAABHD010000022.1"/>
</dbReference>
<dbReference type="SUPFAM" id="SSF50952">
    <property type="entry name" value="Soluble quinoprotein glucose dehydrogenase"/>
    <property type="match status" value="1"/>
</dbReference>
<feature type="region of interest" description="Disordered" evidence="1">
    <location>
        <begin position="407"/>
        <end position="428"/>
    </location>
</feature>
<comment type="caution">
    <text evidence="3">The sequence shown here is derived from an EMBL/GenBank/DDBJ whole genome shotgun (WGS) entry which is preliminary data.</text>
</comment>
<reference evidence="4" key="1">
    <citation type="journal article" date="2019" name="Int. J. Syst. Evol. Microbiol.">
        <title>The Global Catalogue of Microorganisms (GCM) 10K type strain sequencing project: providing services to taxonomists for standard genome sequencing and annotation.</title>
        <authorList>
            <consortium name="The Broad Institute Genomics Platform"/>
            <consortium name="The Broad Institute Genome Sequencing Center for Infectious Disease"/>
            <person name="Wu L."/>
            <person name="Ma J."/>
        </authorList>
    </citation>
    <scope>NUCLEOTIDE SEQUENCE [LARGE SCALE GENOMIC DNA]</scope>
    <source>
        <strain evidence="4">JCM 17927</strain>
    </source>
</reference>
<accession>A0ABP8MQL9</accession>
<dbReference type="Proteomes" id="UP001501175">
    <property type="component" value="Unassembled WGS sequence"/>
</dbReference>
<keyword evidence="4" id="KW-1185">Reference proteome</keyword>
<feature type="domain" description="Glucose/Sorbosone dehydrogenase" evidence="2">
    <location>
        <begin position="258"/>
        <end position="376"/>
    </location>
</feature>
<dbReference type="EMBL" id="BAABHD010000022">
    <property type="protein sequence ID" value="GAA4453251.1"/>
    <property type="molecule type" value="Genomic_DNA"/>
</dbReference>
<dbReference type="Gene3D" id="2.120.10.30">
    <property type="entry name" value="TolB, C-terminal domain"/>
    <property type="match status" value="1"/>
</dbReference>
<dbReference type="InterPro" id="IPR011041">
    <property type="entry name" value="Quinoprot_gluc/sorb_DH_b-prop"/>
</dbReference>
<name>A0ABP8MQL9_9BACT</name>
<evidence type="ECO:0000313" key="3">
    <source>
        <dbReference type="EMBL" id="GAA4453251.1"/>
    </source>
</evidence>
<dbReference type="PANTHER" id="PTHR19328">
    <property type="entry name" value="HEDGEHOG-INTERACTING PROTEIN"/>
    <property type="match status" value="1"/>
</dbReference>
<sequence length="468" mass="51428">MRLYRLFSFIGLLTACTSCIRIGPYGDKNFNPVTRTINPADVALPEGYKLEAVAQGLTYPSAITFDENGTLYVIEAGYSYGEDFQTPRLVRINADGSKQTILEGDPKTAPWNGVTYRNGYFYIAEGGETAGGNIVRVSRTGERRVLIANLPTMGDHHTNGPVIGNDNYLYFSTGTATNSGIVGEDNFKFGWLKRHPNFHDIPCQDITLTGRNYTEKNVLAEGKVTTGAFLPYGTPSTPNQVIKGQIPCSGAVMRIPLEGGQPELVAWGFRNPFGLLFHNNQLYLTDNGFDDRGSRPVWAAPDFLWRVERGRWYGWPDHAADFSVQPQGQLLASQPNQVPTPLARFGCHSSAVGMDFSDSDAFGYRGEVFVAQFGDQAPDVGKIYQHVGYKVVRVNPGTGVITDFAVNKGRKNGPASRQKSGGLERPVDVKFSPDDRAMYIADFGVMEITKSGPAPKKQTGVIWRITKQ</sequence>
<evidence type="ECO:0000256" key="1">
    <source>
        <dbReference type="SAM" id="MobiDB-lite"/>
    </source>
</evidence>
<gene>
    <name evidence="3" type="ORF">GCM10023189_18030</name>
</gene>
<dbReference type="PANTHER" id="PTHR19328:SF53">
    <property type="entry name" value="MEMBRANE PROTEIN"/>
    <property type="match status" value="1"/>
</dbReference>
<dbReference type="InterPro" id="IPR011042">
    <property type="entry name" value="6-blade_b-propeller_TolB-like"/>
</dbReference>
<dbReference type="PROSITE" id="PS51257">
    <property type="entry name" value="PROKAR_LIPOPROTEIN"/>
    <property type="match status" value="1"/>
</dbReference>
<organism evidence="3 4">
    <name type="scientific">Nibrella saemangeumensis</name>
    <dbReference type="NCBI Taxonomy" id="1084526"/>
    <lineage>
        <taxon>Bacteria</taxon>
        <taxon>Pseudomonadati</taxon>
        <taxon>Bacteroidota</taxon>
        <taxon>Cytophagia</taxon>
        <taxon>Cytophagales</taxon>
        <taxon>Spirosomataceae</taxon>
        <taxon>Nibrella</taxon>
    </lineage>
</organism>
<proteinExistence type="predicted"/>
<dbReference type="InterPro" id="IPR012938">
    <property type="entry name" value="Glc/Sorbosone_DH"/>
</dbReference>
<evidence type="ECO:0000259" key="2">
    <source>
        <dbReference type="Pfam" id="PF07995"/>
    </source>
</evidence>
<evidence type="ECO:0000313" key="4">
    <source>
        <dbReference type="Proteomes" id="UP001501175"/>
    </source>
</evidence>